<organism evidence="1 2">
    <name type="scientific">Rickettsia montanensis (strain OSU 85-930)</name>
    <dbReference type="NCBI Taxonomy" id="1105114"/>
    <lineage>
        <taxon>Bacteria</taxon>
        <taxon>Pseudomonadati</taxon>
        <taxon>Pseudomonadota</taxon>
        <taxon>Alphaproteobacteria</taxon>
        <taxon>Rickettsiales</taxon>
        <taxon>Rickettsiaceae</taxon>
        <taxon>Rickettsieae</taxon>
        <taxon>Rickettsia</taxon>
        <taxon>spotted fever group</taxon>
    </lineage>
</organism>
<gene>
    <name evidence="1" type="ordered locus">MCI_02700</name>
</gene>
<keyword evidence="2" id="KW-1185">Reference proteome</keyword>
<protein>
    <submittedName>
        <fullName evidence="1">Uncharacterized protein</fullName>
    </submittedName>
</protein>
<dbReference type="KEGG" id="rmo:MCI_02700"/>
<reference evidence="2" key="1">
    <citation type="submission" date="2012-02" db="EMBL/GenBank/DDBJ databases">
        <title>Complete genome sequence of Rickettsia montanensis strain OSU 85-930.</title>
        <authorList>
            <person name="Johnson S.L."/>
            <person name="Munk A.C."/>
            <person name="Han S."/>
            <person name="Bruce D.C."/>
            <person name="Dasch G.A."/>
        </authorList>
    </citation>
    <scope>NUCLEOTIDE SEQUENCE [LARGE SCALE GENOMIC DNA]</scope>
    <source>
        <strain evidence="2">OSU 85-930</strain>
    </source>
</reference>
<evidence type="ECO:0000313" key="2">
    <source>
        <dbReference type="Proteomes" id="UP000008008"/>
    </source>
</evidence>
<accession>H8KCH9</accession>
<dbReference type="Proteomes" id="UP000008008">
    <property type="component" value="Chromosome"/>
</dbReference>
<dbReference type="AlphaFoldDB" id="H8KCH9"/>
<evidence type="ECO:0000313" key="1">
    <source>
        <dbReference type="EMBL" id="AFC73437.1"/>
    </source>
</evidence>
<proteinExistence type="predicted"/>
<dbReference type="HOGENOM" id="CLU_2571650_0_0_5"/>
<sequence length="81" mass="9273">MSFPRKRDSSNLKIIHNKFVKLKARFISLFSGSPPTRGRHTVGFLSHATRHVCGKKEQTKPPFFKEGFFLEELINLLIGSD</sequence>
<name>H8KCH9_RICMS</name>
<dbReference type="EMBL" id="CP003340">
    <property type="protein sequence ID" value="AFC73437.1"/>
    <property type="molecule type" value="Genomic_DNA"/>
</dbReference>